<dbReference type="Proteomes" id="UP000823941">
    <property type="component" value="Chromosome 16"/>
</dbReference>
<sequence length="73" mass="7423">MAVGAAQPAVQRGAARVPAGRAQPGCRLPGALRQVGQKAEEGGPGLRVRRVLAQLFTHRALAPALPAAPRPVG</sequence>
<evidence type="ECO:0000313" key="3">
    <source>
        <dbReference type="Proteomes" id="UP000823941"/>
    </source>
</evidence>
<proteinExistence type="predicted"/>
<dbReference type="EMBL" id="JAHIBW010000016">
    <property type="protein sequence ID" value="KAG7303246.1"/>
    <property type="molecule type" value="Genomic_DNA"/>
</dbReference>
<reference evidence="2 3" key="1">
    <citation type="submission" date="2021-06" db="EMBL/GenBank/DDBJ databases">
        <title>A haploid diamondback moth (Plutella xylostella L.) genome assembly resolves 31 chromosomes and identifies a diamide resistance mutation.</title>
        <authorList>
            <person name="Ward C.M."/>
            <person name="Perry K.D."/>
            <person name="Baker G."/>
            <person name="Powis K."/>
            <person name="Heckel D.G."/>
            <person name="Baxter S.W."/>
        </authorList>
    </citation>
    <scope>NUCLEOTIDE SEQUENCE [LARGE SCALE GENOMIC DNA]</scope>
    <source>
        <strain evidence="2 3">LV</strain>
        <tissue evidence="2">Single pupa</tissue>
    </source>
</reference>
<name>A0ABQ7QDC8_PLUXY</name>
<evidence type="ECO:0000313" key="2">
    <source>
        <dbReference type="EMBL" id="KAG7303246.1"/>
    </source>
</evidence>
<protein>
    <submittedName>
        <fullName evidence="2">Uncharacterized protein</fullName>
    </submittedName>
</protein>
<accession>A0ABQ7QDC8</accession>
<keyword evidence="3" id="KW-1185">Reference proteome</keyword>
<organism evidence="2 3">
    <name type="scientific">Plutella xylostella</name>
    <name type="common">Diamondback moth</name>
    <name type="synonym">Plutella maculipennis</name>
    <dbReference type="NCBI Taxonomy" id="51655"/>
    <lineage>
        <taxon>Eukaryota</taxon>
        <taxon>Metazoa</taxon>
        <taxon>Ecdysozoa</taxon>
        <taxon>Arthropoda</taxon>
        <taxon>Hexapoda</taxon>
        <taxon>Insecta</taxon>
        <taxon>Pterygota</taxon>
        <taxon>Neoptera</taxon>
        <taxon>Endopterygota</taxon>
        <taxon>Lepidoptera</taxon>
        <taxon>Glossata</taxon>
        <taxon>Ditrysia</taxon>
        <taxon>Yponomeutoidea</taxon>
        <taxon>Plutellidae</taxon>
        <taxon>Plutella</taxon>
    </lineage>
</organism>
<feature type="region of interest" description="Disordered" evidence="1">
    <location>
        <begin position="1"/>
        <end position="28"/>
    </location>
</feature>
<comment type="caution">
    <text evidence="2">The sequence shown here is derived from an EMBL/GenBank/DDBJ whole genome shotgun (WGS) entry which is preliminary data.</text>
</comment>
<evidence type="ECO:0000256" key="1">
    <source>
        <dbReference type="SAM" id="MobiDB-lite"/>
    </source>
</evidence>
<gene>
    <name evidence="2" type="ORF">JYU34_011713</name>
</gene>